<feature type="signal peptide" evidence="1">
    <location>
        <begin position="1"/>
        <end position="18"/>
    </location>
</feature>
<organism evidence="2 3">
    <name type="scientific">Skeletonema marinoi</name>
    <dbReference type="NCBI Taxonomy" id="267567"/>
    <lineage>
        <taxon>Eukaryota</taxon>
        <taxon>Sar</taxon>
        <taxon>Stramenopiles</taxon>
        <taxon>Ochrophyta</taxon>
        <taxon>Bacillariophyta</taxon>
        <taxon>Coscinodiscophyceae</taxon>
        <taxon>Thalassiosirophycidae</taxon>
        <taxon>Thalassiosirales</taxon>
        <taxon>Skeletonemataceae</taxon>
        <taxon>Skeletonema</taxon>
        <taxon>Skeletonema marinoi-dohrnii complex</taxon>
    </lineage>
</organism>
<protein>
    <submittedName>
        <fullName evidence="2">Uncharacterized protein</fullName>
    </submittedName>
</protein>
<dbReference type="AlphaFoldDB" id="A0AAD9DFY7"/>
<evidence type="ECO:0000313" key="2">
    <source>
        <dbReference type="EMBL" id="KAK1744420.1"/>
    </source>
</evidence>
<comment type="caution">
    <text evidence="2">The sequence shown here is derived from an EMBL/GenBank/DDBJ whole genome shotgun (WGS) entry which is preliminary data.</text>
</comment>
<dbReference type="Proteomes" id="UP001224775">
    <property type="component" value="Unassembled WGS sequence"/>
</dbReference>
<keyword evidence="3" id="KW-1185">Reference proteome</keyword>
<proteinExistence type="predicted"/>
<keyword evidence="1" id="KW-0732">Signal</keyword>
<evidence type="ECO:0000256" key="1">
    <source>
        <dbReference type="SAM" id="SignalP"/>
    </source>
</evidence>
<dbReference type="EMBL" id="JATAAI010000007">
    <property type="protein sequence ID" value="KAK1744420.1"/>
    <property type="molecule type" value="Genomic_DNA"/>
</dbReference>
<accession>A0AAD9DFY7</accession>
<evidence type="ECO:0000313" key="3">
    <source>
        <dbReference type="Proteomes" id="UP001224775"/>
    </source>
</evidence>
<sequence>MASVSFFWFILFSTVASASDANESESN</sequence>
<name>A0AAD9DFY7_9STRA</name>
<reference evidence="2" key="1">
    <citation type="submission" date="2023-06" db="EMBL/GenBank/DDBJ databases">
        <title>Survivors Of The Sea: Transcriptome response of Skeletonema marinoi to long-term dormancy.</title>
        <authorList>
            <person name="Pinder M.I.M."/>
            <person name="Kourtchenko O."/>
            <person name="Robertson E.K."/>
            <person name="Larsson T."/>
            <person name="Maumus F."/>
            <person name="Osuna-Cruz C.M."/>
            <person name="Vancaester E."/>
            <person name="Stenow R."/>
            <person name="Vandepoele K."/>
            <person name="Ploug H."/>
            <person name="Bruchert V."/>
            <person name="Godhe A."/>
            <person name="Topel M."/>
        </authorList>
    </citation>
    <scope>NUCLEOTIDE SEQUENCE</scope>
    <source>
        <strain evidence="2">R05AC</strain>
    </source>
</reference>
<feature type="chain" id="PRO_5042027290" evidence="1">
    <location>
        <begin position="19"/>
        <end position="27"/>
    </location>
</feature>
<gene>
    <name evidence="2" type="ORF">QTG54_004953</name>
</gene>